<name>A0A8J6M6B1_9FIRM</name>
<keyword evidence="8" id="KW-1185">Reference proteome</keyword>
<feature type="domain" description="PASTA" evidence="6">
    <location>
        <begin position="735"/>
        <end position="801"/>
    </location>
</feature>
<dbReference type="CDD" id="cd06577">
    <property type="entry name" value="PASTA_pknB"/>
    <property type="match status" value="1"/>
</dbReference>
<evidence type="ECO:0000313" key="7">
    <source>
        <dbReference type="EMBL" id="MBC5721478.1"/>
    </source>
</evidence>
<dbReference type="PANTHER" id="PTHR30627">
    <property type="entry name" value="PEPTIDOGLYCAN D,D-TRANSPEPTIDASE"/>
    <property type="match status" value="1"/>
</dbReference>
<comment type="caution">
    <text evidence="7">The sequence shown here is derived from an EMBL/GenBank/DDBJ whole genome shotgun (WGS) entry which is preliminary data.</text>
</comment>
<dbReference type="Proteomes" id="UP000628736">
    <property type="component" value="Unassembled WGS sequence"/>
</dbReference>
<dbReference type="Pfam" id="PF00905">
    <property type="entry name" value="Transpeptidase"/>
    <property type="match status" value="1"/>
</dbReference>
<dbReference type="InterPro" id="IPR036138">
    <property type="entry name" value="PBP_dimer_sf"/>
</dbReference>
<comment type="similarity">
    <text evidence="2">Belongs to the transpeptidase family.</text>
</comment>
<evidence type="ECO:0000259" key="6">
    <source>
        <dbReference type="PROSITE" id="PS51178"/>
    </source>
</evidence>
<proteinExistence type="inferred from homology"/>
<dbReference type="Gene3D" id="3.30.10.20">
    <property type="match status" value="2"/>
</dbReference>
<keyword evidence="3 5" id="KW-0472">Membrane</keyword>
<dbReference type="InterPro" id="IPR012338">
    <property type="entry name" value="Beta-lactam/transpept-like"/>
</dbReference>
<dbReference type="InterPro" id="IPR005311">
    <property type="entry name" value="PBP_dimer"/>
</dbReference>
<dbReference type="Gene3D" id="3.90.1310.10">
    <property type="entry name" value="Penicillin-binding protein 2a (Domain 2)"/>
    <property type="match status" value="1"/>
</dbReference>
<accession>A0A8J6M6B1</accession>
<dbReference type="SMART" id="SM00740">
    <property type="entry name" value="PASTA"/>
    <property type="match status" value="2"/>
</dbReference>
<dbReference type="GO" id="GO:0005886">
    <property type="term" value="C:plasma membrane"/>
    <property type="evidence" value="ECO:0007669"/>
    <property type="project" value="TreeGrafter"/>
</dbReference>
<dbReference type="AlphaFoldDB" id="A0A8J6M6B1"/>
<dbReference type="EMBL" id="JACOPO010000001">
    <property type="protein sequence ID" value="MBC5721478.1"/>
    <property type="molecule type" value="Genomic_DNA"/>
</dbReference>
<dbReference type="Pfam" id="PF03793">
    <property type="entry name" value="PASTA"/>
    <property type="match status" value="2"/>
</dbReference>
<dbReference type="SUPFAM" id="SSF56601">
    <property type="entry name" value="beta-lactamase/transpeptidase-like"/>
    <property type="match status" value="1"/>
</dbReference>
<evidence type="ECO:0000256" key="5">
    <source>
        <dbReference type="SAM" id="Phobius"/>
    </source>
</evidence>
<feature type="domain" description="PASTA" evidence="6">
    <location>
        <begin position="675"/>
        <end position="732"/>
    </location>
</feature>
<evidence type="ECO:0000256" key="4">
    <source>
        <dbReference type="SAM" id="MobiDB-lite"/>
    </source>
</evidence>
<dbReference type="InterPro" id="IPR005543">
    <property type="entry name" value="PASTA_dom"/>
</dbReference>
<dbReference type="PANTHER" id="PTHR30627:SF1">
    <property type="entry name" value="PEPTIDOGLYCAN D,D-TRANSPEPTIDASE FTSI"/>
    <property type="match status" value="1"/>
</dbReference>
<reference evidence="7" key="1">
    <citation type="submission" date="2020-08" db="EMBL/GenBank/DDBJ databases">
        <title>Genome public.</title>
        <authorList>
            <person name="Liu C."/>
            <person name="Sun Q."/>
        </authorList>
    </citation>
    <scope>NUCLEOTIDE SEQUENCE</scope>
    <source>
        <strain evidence="7">NSJ-23</strain>
    </source>
</reference>
<evidence type="ECO:0000256" key="2">
    <source>
        <dbReference type="ARBA" id="ARBA00007171"/>
    </source>
</evidence>
<dbReference type="GO" id="GO:0071555">
    <property type="term" value="P:cell wall organization"/>
    <property type="evidence" value="ECO:0007669"/>
    <property type="project" value="TreeGrafter"/>
</dbReference>
<keyword evidence="5" id="KW-0812">Transmembrane</keyword>
<comment type="subcellular location">
    <subcellularLocation>
        <location evidence="1">Membrane</location>
    </subcellularLocation>
</comment>
<dbReference type="InterPro" id="IPR001460">
    <property type="entry name" value="PCN-bd_Tpept"/>
</dbReference>
<evidence type="ECO:0000256" key="3">
    <source>
        <dbReference type="ARBA" id="ARBA00023136"/>
    </source>
</evidence>
<dbReference type="PROSITE" id="PS51178">
    <property type="entry name" value="PASTA"/>
    <property type="match status" value="2"/>
</dbReference>
<sequence length="811" mass="87558">MREEYGRKSRQSAGGGTRGSHSKRSIFRRTVFLMAVCGVLMFIPLFWKLWNIAIVNHDYYQQLATKQQTLDLSVSSSRGNIYDRNGNVLAMSATVYNLILSPNDLEKSVSKKDFTDEEGNLDQAAYEAAVAAKQDQMVRDLMALVPGLDEERVDTQVHATKYSYREIKKNIEEEEAQAIREYITENKTSAYLYLTPGTKRYYPYSGLAAQALGFVNDEGGAYGIEAAYNDVLEGTAGRVVTTKTGAGTQMYNAYSDFVDAIDGYDLTLTIDATIQSYLEKTIEEGIQDYDVRNGAFAIAMDPNTGAVLGIASSPDFDPNNYSKILDDMLNGKMDENTQAIYEQLKADNPENLTDAELMAQAESQAYSQAVMSQWRSKAIDDTYEPGSTFKALVLAAALEEGVVSESDTFYCSGSVKIADHTIHCSKVTGHGSQTLAEAVGNSCNPAFIAIGQRLGIDLFYDYFEAFGMKEKTGIDLPGEGKGVVWEREDMIPTDLAVASFGQRFNVTPLQMIRGFAAVINGGNLVKPYVVQSISTKDGTVVQNTETEVVRQVVSQETSQRATDILEQVVSKGTGRNAYVAGYRIGGKTGSSETGETGRTIVSFMGFAPADDPQVIVLLAYDKPQESATNPKESTTGVYISGGNMAAPKAGPLIAQILDYMGVEKKYNADESAAVDVNTPKVTGMTVADAKKALDKKNLKYRTVGEGESITAQLPAAGASVPGGSTVVLYLGDAVPEESGTVPDVVGMSYEGAKKRLEEAGFFMRASGVSVYYSNTTTASDQSILGGETAAMGTVVDVQFSNIVEDGAVDSR</sequence>
<feature type="region of interest" description="Disordered" evidence="4">
    <location>
        <begin position="1"/>
        <end position="22"/>
    </location>
</feature>
<dbReference type="CDD" id="cd06576">
    <property type="entry name" value="PASTA_Pbp2x-like_1"/>
    <property type="match status" value="1"/>
</dbReference>
<evidence type="ECO:0000313" key="8">
    <source>
        <dbReference type="Proteomes" id="UP000628736"/>
    </source>
</evidence>
<dbReference type="GO" id="GO:0008658">
    <property type="term" value="F:penicillin binding"/>
    <property type="evidence" value="ECO:0007669"/>
    <property type="project" value="InterPro"/>
</dbReference>
<organism evidence="7 8">
    <name type="scientific">Flintibacter hominis</name>
    <dbReference type="NCBI Taxonomy" id="2763048"/>
    <lineage>
        <taxon>Bacteria</taxon>
        <taxon>Bacillati</taxon>
        <taxon>Bacillota</taxon>
        <taxon>Clostridia</taxon>
        <taxon>Eubacteriales</taxon>
        <taxon>Flintibacter</taxon>
    </lineage>
</organism>
<keyword evidence="5" id="KW-1133">Transmembrane helix</keyword>
<dbReference type="Gene3D" id="3.40.710.10">
    <property type="entry name" value="DD-peptidase/beta-lactamase superfamily"/>
    <property type="match status" value="1"/>
</dbReference>
<feature type="transmembrane region" description="Helical" evidence="5">
    <location>
        <begin position="31"/>
        <end position="50"/>
    </location>
</feature>
<dbReference type="Pfam" id="PF03717">
    <property type="entry name" value="PBP_dimer"/>
    <property type="match status" value="1"/>
</dbReference>
<protein>
    <submittedName>
        <fullName evidence="7">PASTA domain-containing protein</fullName>
    </submittedName>
</protein>
<dbReference type="RefSeq" id="WP_147571545.1">
    <property type="nucleotide sequence ID" value="NZ_JACOPO010000001.1"/>
</dbReference>
<dbReference type="SUPFAM" id="SSF54184">
    <property type="entry name" value="Penicillin-binding protein 2x (pbp-2x), c-terminal domain"/>
    <property type="match status" value="1"/>
</dbReference>
<evidence type="ECO:0000256" key="1">
    <source>
        <dbReference type="ARBA" id="ARBA00004370"/>
    </source>
</evidence>
<dbReference type="SUPFAM" id="SSF56519">
    <property type="entry name" value="Penicillin binding protein dimerisation domain"/>
    <property type="match status" value="1"/>
</dbReference>
<dbReference type="InterPro" id="IPR050515">
    <property type="entry name" value="Beta-lactam/transpept"/>
</dbReference>
<gene>
    <name evidence="7" type="ORF">H8S11_01375</name>
</gene>